<keyword evidence="22" id="KW-1185">Reference proteome</keyword>
<evidence type="ECO:0000256" key="2">
    <source>
        <dbReference type="ARBA" id="ARBA00022490"/>
    </source>
</evidence>
<keyword evidence="2" id="KW-0963">Cytoplasm</keyword>
<dbReference type="GO" id="GO:0005783">
    <property type="term" value="C:endoplasmic reticulum"/>
    <property type="evidence" value="ECO:0007669"/>
    <property type="project" value="TreeGrafter"/>
</dbReference>
<keyword evidence="5" id="KW-0276">Fatty acid metabolism</keyword>
<proteinExistence type="inferred from homology"/>
<evidence type="ECO:0000256" key="11">
    <source>
        <dbReference type="ARBA" id="ARBA00026121"/>
    </source>
</evidence>
<evidence type="ECO:0000256" key="10">
    <source>
        <dbReference type="ARBA" id="ARBA00026113"/>
    </source>
</evidence>
<reference evidence="21" key="1">
    <citation type="journal article" date="2022" name="bioRxiv">
        <title>Sequencing and chromosome-scale assembly of the giantPleurodeles waltlgenome.</title>
        <authorList>
            <person name="Brown T."/>
            <person name="Elewa A."/>
            <person name="Iarovenko S."/>
            <person name="Subramanian E."/>
            <person name="Araus A.J."/>
            <person name="Petzold A."/>
            <person name="Susuki M."/>
            <person name="Suzuki K.-i.T."/>
            <person name="Hayashi T."/>
            <person name="Toyoda A."/>
            <person name="Oliveira C."/>
            <person name="Osipova E."/>
            <person name="Leigh N.D."/>
            <person name="Simon A."/>
            <person name="Yun M.H."/>
        </authorList>
    </citation>
    <scope>NUCLEOTIDE SEQUENCE</scope>
    <source>
        <strain evidence="21">20211129_DDA</strain>
        <tissue evidence="21">Liver</tissue>
    </source>
</reference>
<dbReference type="EMBL" id="JANPWB010000001">
    <property type="protein sequence ID" value="KAJ1212734.1"/>
    <property type="molecule type" value="Genomic_DNA"/>
</dbReference>
<dbReference type="PANTHER" id="PTHR43272">
    <property type="entry name" value="LONG-CHAIN-FATTY-ACID--COA LIGASE"/>
    <property type="match status" value="1"/>
</dbReference>
<comment type="catalytic activity">
    <reaction evidence="18">
        <text>tetracosanoate + ATP + CoA = tetracosanoyl-CoA + AMP + diphosphate</text>
        <dbReference type="Rhea" id="RHEA:33639"/>
        <dbReference type="ChEBI" id="CHEBI:30616"/>
        <dbReference type="ChEBI" id="CHEBI:31014"/>
        <dbReference type="ChEBI" id="CHEBI:33019"/>
        <dbReference type="ChEBI" id="CHEBI:57287"/>
        <dbReference type="ChEBI" id="CHEBI:65052"/>
        <dbReference type="ChEBI" id="CHEBI:456215"/>
    </reaction>
    <physiologicalReaction direction="left-to-right" evidence="18">
        <dbReference type="Rhea" id="RHEA:33640"/>
    </physiologicalReaction>
</comment>
<evidence type="ECO:0000256" key="14">
    <source>
        <dbReference type="ARBA" id="ARBA00038034"/>
    </source>
</evidence>
<accession>A0AAV7WFC5</accession>
<keyword evidence="7" id="KW-0443">Lipid metabolism</keyword>
<gene>
    <name evidence="21" type="ORF">NDU88_000383</name>
</gene>
<comment type="catalytic activity">
    <reaction evidence="8">
        <text>a long-chain fatty acid + ATP + CoA = a long-chain fatty acyl-CoA + AMP + diphosphate</text>
        <dbReference type="Rhea" id="RHEA:15421"/>
        <dbReference type="ChEBI" id="CHEBI:30616"/>
        <dbReference type="ChEBI" id="CHEBI:33019"/>
        <dbReference type="ChEBI" id="CHEBI:57287"/>
        <dbReference type="ChEBI" id="CHEBI:57560"/>
        <dbReference type="ChEBI" id="CHEBI:83139"/>
        <dbReference type="ChEBI" id="CHEBI:456215"/>
        <dbReference type="EC" id="6.2.1.3"/>
    </reaction>
    <physiologicalReaction direction="left-to-right" evidence="8">
        <dbReference type="Rhea" id="RHEA:15422"/>
    </physiologicalReaction>
</comment>
<comment type="similarity">
    <text evidence="14">Belongs to the ATP-dependent AMP-binding enzyme family. Bubblegum subfamily.</text>
</comment>
<comment type="catalytic activity">
    <reaction evidence="9">
        <text>(5Z,8Z,11Z,14Z)-eicosatetraenoate + ATP + CoA = (5Z,8Z,11Z,14Z)-eicosatetraenoyl-CoA + AMP + diphosphate</text>
        <dbReference type="Rhea" id="RHEA:19713"/>
        <dbReference type="ChEBI" id="CHEBI:30616"/>
        <dbReference type="ChEBI" id="CHEBI:32395"/>
        <dbReference type="ChEBI" id="CHEBI:33019"/>
        <dbReference type="ChEBI" id="CHEBI:57287"/>
        <dbReference type="ChEBI" id="CHEBI:57368"/>
        <dbReference type="ChEBI" id="CHEBI:456215"/>
        <dbReference type="EC" id="6.2.1.15"/>
    </reaction>
    <physiologicalReaction direction="left-to-right" evidence="9">
        <dbReference type="Rhea" id="RHEA:19714"/>
    </physiologicalReaction>
</comment>
<keyword evidence="6" id="KW-0067">ATP-binding</keyword>
<protein>
    <recommendedName>
        <fullName evidence="15">Long-chain-fatty-acid--CoA ligase ACSBG2</fullName>
        <ecNumber evidence="10">6.2.1.15</ecNumber>
        <ecNumber evidence="11">6.2.1.3</ecNumber>
    </recommendedName>
    <alternativeName>
        <fullName evidence="17">Acyl-CoA synthetase bubblegum family member 2</fullName>
    </alternativeName>
    <alternativeName>
        <fullName evidence="16">Arachidonate--CoA ligase ACSBG2</fullName>
    </alternativeName>
</protein>
<keyword evidence="4" id="KW-0547">Nucleotide-binding</keyword>
<dbReference type="GO" id="GO:0047676">
    <property type="term" value="F:arachidonate-CoA ligase activity"/>
    <property type="evidence" value="ECO:0007669"/>
    <property type="project" value="UniProtKB-EC"/>
</dbReference>
<dbReference type="InterPro" id="IPR042099">
    <property type="entry name" value="ANL_N_sf"/>
</dbReference>
<comment type="catalytic activity">
    <reaction evidence="12">
        <text>(9Z,12Z)-octadecadienoate + ATP + CoA = (9Z,12Z)-octadecadienoyl-CoA + AMP + diphosphate</text>
        <dbReference type="Rhea" id="RHEA:33651"/>
        <dbReference type="ChEBI" id="CHEBI:30245"/>
        <dbReference type="ChEBI" id="CHEBI:30616"/>
        <dbReference type="ChEBI" id="CHEBI:33019"/>
        <dbReference type="ChEBI" id="CHEBI:57287"/>
        <dbReference type="ChEBI" id="CHEBI:57383"/>
        <dbReference type="ChEBI" id="CHEBI:456215"/>
    </reaction>
    <physiologicalReaction direction="left-to-right" evidence="12">
        <dbReference type="Rhea" id="RHEA:33652"/>
    </physiologicalReaction>
</comment>
<evidence type="ECO:0000256" key="16">
    <source>
        <dbReference type="ARBA" id="ARBA00042118"/>
    </source>
</evidence>
<evidence type="ECO:0000313" key="22">
    <source>
        <dbReference type="Proteomes" id="UP001066276"/>
    </source>
</evidence>
<evidence type="ECO:0000256" key="3">
    <source>
        <dbReference type="ARBA" id="ARBA00022598"/>
    </source>
</evidence>
<feature type="domain" description="AMP-dependent synthetase/ligase" evidence="20">
    <location>
        <begin position="63"/>
        <end position="472"/>
    </location>
</feature>
<evidence type="ECO:0000313" key="21">
    <source>
        <dbReference type="EMBL" id="KAJ1212734.1"/>
    </source>
</evidence>
<evidence type="ECO:0000256" key="8">
    <source>
        <dbReference type="ARBA" id="ARBA00024484"/>
    </source>
</evidence>
<evidence type="ECO:0000256" key="17">
    <source>
        <dbReference type="ARBA" id="ARBA00043192"/>
    </source>
</evidence>
<dbReference type="Gene3D" id="3.40.50.12780">
    <property type="entry name" value="N-terminal domain of ligase-like"/>
    <property type="match status" value="1"/>
</dbReference>
<evidence type="ECO:0000256" key="12">
    <source>
        <dbReference type="ARBA" id="ARBA00035848"/>
    </source>
</evidence>
<evidence type="ECO:0000256" key="9">
    <source>
        <dbReference type="ARBA" id="ARBA00024548"/>
    </source>
</evidence>
<dbReference type="InterPro" id="IPR020845">
    <property type="entry name" value="AMP-binding_CS"/>
</dbReference>
<dbReference type="PROSITE" id="PS00455">
    <property type="entry name" value="AMP_BINDING"/>
    <property type="match status" value="1"/>
</dbReference>
<evidence type="ECO:0000256" key="5">
    <source>
        <dbReference type="ARBA" id="ARBA00022832"/>
    </source>
</evidence>
<evidence type="ECO:0000256" key="1">
    <source>
        <dbReference type="ARBA" id="ARBA00004496"/>
    </source>
</evidence>
<dbReference type="GO" id="GO:0016020">
    <property type="term" value="C:membrane"/>
    <property type="evidence" value="ECO:0007669"/>
    <property type="project" value="TreeGrafter"/>
</dbReference>
<evidence type="ECO:0000259" key="20">
    <source>
        <dbReference type="Pfam" id="PF00501"/>
    </source>
</evidence>
<dbReference type="EC" id="6.2.1.15" evidence="10"/>
<dbReference type="InterPro" id="IPR000873">
    <property type="entry name" value="AMP-dep_synth/lig_dom"/>
</dbReference>
<evidence type="ECO:0000256" key="6">
    <source>
        <dbReference type="ARBA" id="ARBA00022840"/>
    </source>
</evidence>
<sequence>MDPGQKPAGAVCPIALNLAPADSFWTTARDGAVRIRTEETGPASDPPVTTHQILWDSIQCFGNHSAMAVKRDGQWKTTTYLQYYQACRAAAKSFLKLGLERFHGVGILGSNSPEWFIGHIGAIMAGGIPAGIYPTSSPDICQYVASNSESNILLVDDQYQLGKILQVQDQLPHLKAIVQYNDDLKENRPNLYTWAKFMQLGSDIPDSELDDIIASQKPNQCCTLIYTSGTTGTPKGVMLSHDNITWLVRTFSKYSGLQACEIQVSYLPLSHIVAQFFDIWLPIYIGGTTYFANKEALKDSVVDTIQEVRPTVFFGVPRTWEKIQGVLVDVVSKSTSMERSISTSAGDPSSATNLKHMNGNGSASIGHSMADYLVLKKIQAAVGLDRCFLPSTAAAPIAKETLEFFMGLNLPIMEIYGLSETSGPQTISVLSDFRITSCGKTVPGCKTRIHNPDEDGKGEICLRGRHIFMGYLNMVERTKEALDEEGWLHTGDIGKVDQDGFLYIDGRIKEMVITSGGENIAPIPIESDLKKEVPIISNAMLVGDKRKFLSMLITLKCTTDSNTLMPGDDLTPDAIQFCQQLGSRATRVSEVVRSKDPAIYKAIQEGLDRVNQRAASNAQRVQKWAILEKDFSVDGGELGPTLKLKRPVVLKKYEKIIDEFYKGRRSLKVKKQNHVFKGNKELKSKL</sequence>
<evidence type="ECO:0000256" key="13">
    <source>
        <dbReference type="ARBA" id="ARBA00036043"/>
    </source>
</evidence>
<organism evidence="21 22">
    <name type="scientific">Pleurodeles waltl</name>
    <name type="common">Iberian ribbed newt</name>
    <dbReference type="NCBI Taxonomy" id="8319"/>
    <lineage>
        <taxon>Eukaryota</taxon>
        <taxon>Metazoa</taxon>
        <taxon>Chordata</taxon>
        <taxon>Craniata</taxon>
        <taxon>Vertebrata</taxon>
        <taxon>Euteleostomi</taxon>
        <taxon>Amphibia</taxon>
        <taxon>Batrachia</taxon>
        <taxon>Caudata</taxon>
        <taxon>Salamandroidea</taxon>
        <taxon>Salamandridae</taxon>
        <taxon>Pleurodelinae</taxon>
        <taxon>Pleurodeles</taxon>
    </lineage>
</organism>
<dbReference type="Pfam" id="PF00501">
    <property type="entry name" value="AMP-binding"/>
    <property type="match status" value="1"/>
</dbReference>
<dbReference type="GO" id="GO:0005524">
    <property type="term" value="F:ATP binding"/>
    <property type="evidence" value="ECO:0007669"/>
    <property type="project" value="UniProtKB-KW"/>
</dbReference>
<name>A0AAV7WFC5_PLEWA</name>
<comment type="subcellular location">
    <subcellularLocation>
        <location evidence="1">Cytoplasm</location>
    </subcellularLocation>
</comment>
<evidence type="ECO:0000256" key="19">
    <source>
        <dbReference type="ARBA" id="ARBA00049139"/>
    </source>
</evidence>
<dbReference type="SUPFAM" id="SSF56801">
    <property type="entry name" value="Acetyl-CoA synthetase-like"/>
    <property type="match status" value="1"/>
</dbReference>
<evidence type="ECO:0000256" key="15">
    <source>
        <dbReference type="ARBA" id="ARBA00040479"/>
    </source>
</evidence>
<comment type="catalytic activity">
    <reaction evidence="19">
        <text>hexadecanoate + ATP + CoA = hexadecanoyl-CoA + AMP + diphosphate</text>
        <dbReference type="Rhea" id="RHEA:30751"/>
        <dbReference type="ChEBI" id="CHEBI:7896"/>
        <dbReference type="ChEBI" id="CHEBI:30616"/>
        <dbReference type="ChEBI" id="CHEBI:33019"/>
        <dbReference type="ChEBI" id="CHEBI:57287"/>
        <dbReference type="ChEBI" id="CHEBI:57379"/>
        <dbReference type="ChEBI" id="CHEBI:456215"/>
    </reaction>
    <physiologicalReaction direction="left-to-right" evidence="19">
        <dbReference type="Rhea" id="RHEA:30752"/>
    </physiologicalReaction>
</comment>
<evidence type="ECO:0000256" key="18">
    <source>
        <dbReference type="ARBA" id="ARBA00048666"/>
    </source>
</evidence>
<dbReference type="CDD" id="cd05933">
    <property type="entry name" value="ACSBG_like"/>
    <property type="match status" value="1"/>
</dbReference>
<comment type="caution">
    <text evidence="21">The sequence shown here is derived from an EMBL/GenBank/DDBJ whole genome shotgun (WGS) entry which is preliminary data.</text>
</comment>
<dbReference type="Pfam" id="PF23562">
    <property type="entry name" value="AMP-binding_C_3"/>
    <property type="match status" value="1"/>
</dbReference>
<evidence type="ECO:0000256" key="4">
    <source>
        <dbReference type="ARBA" id="ARBA00022741"/>
    </source>
</evidence>
<dbReference type="Proteomes" id="UP001066276">
    <property type="component" value="Chromosome 1_1"/>
</dbReference>
<dbReference type="PANTHER" id="PTHR43272:SF101">
    <property type="entry name" value="ACYL-COA SYNTHETASE BUBBLEGUM FAMILY MEMBER 2-RELATED"/>
    <property type="match status" value="1"/>
</dbReference>
<dbReference type="EC" id="6.2.1.3" evidence="11"/>
<keyword evidence="3" id="KW-0436">Ligase</keyword>
<comment type="catalytic activity">
    <reaction evidence="13">
        <text>(9Z)-octadecenoate + ATP + CoA = (9Z)-octadecenoyl-CoA + AMP + diphosphate</text>
        <dbReference type="Rhea" id="RHEA:33607"/>
        <dbReference type="ChEBI" id="CHEBI:30616"/>
        <dbReference type="ChEBI" id="CHEBI:30823"/>
        <dbReference type="ChEBI" id="CHEBI:33019"/>
        <dbReference type="ChEBI" id="CHEBI:57287"/>
        <dbReference type="ChEBI" id="CHEBI:57387"/>
        <dbReference type="ChEBI" id="CHEBI:456215"/>
    </reaction>
    <physiologicalReaction direction="left-to-right" evidence="13">
        <dbReference type="Rhea" id="RHEA:33608"/>
    </physiologicalReaction>
</comment>
<evidence type="ECO:0000256" key="7">
    <source>
        <dbReference type="ARBA" id="ARBA00023098"/>
    </source>
</evidence>
<dbReference type="AlphaFoldDB" id="A0AAV7WFC5"/>